<evidence type="ECO:0000313" key="4">
    <source>
        <dbReference type="EMBL" id="WNM21252.1"/>
    </source>
</evidence>
<name>A0AA96J3Z2_9FLAO</name>
<proteinExistence type="predicted"/>
<evidence type="ECO:0000256" key="1">
    <source>
        <dbReference type="SAM" id="SignalP"/>
    </source>
</evidence>
<gene>
    <name evidence="4" type="ORF">RN605_11250</name>
    <name evidence="3" type="ORF">RN608_04080</name>
</gene>
<sequence>MKKIIFIFSLFIVVTSVAQVKDSTQVERDFDAVDSLYREDQFYFSVSYCLMQNKPDGFKQSKFSPGISLGFLRDMPINKNRTLAFAVGIGYTFSSYNQNIAITPNGDNYDYQIIPSDITFSKDKFLFHTIDLPIEFRWRNSTPESIKFWRVYTGFKLSYLFYDEYKLETSSGNLKISNNKDLNPLQYGVYLSAGWNTVNIYAYYGLNSFFKSDTKIEGKSLDVNSLKFGLMFYIL</sequence>
<dbReference type="Proteomes" id="UP001304515">
    <property type="component" value="Chromosome"/>
</dbReference>
<accession>A0AA96J3Z2</accession>
<keyword evidence="5" id="KW-1185">Reference proteome</keyword>
<dbReference type="EMBL" id="CP134890">
    <property type="protein sequence ID" value="WNM21252.1"/>
    <property type="molecule type" value="Genomic_DNA"/>
</dbReference>
<evidence type="ECO:0000313" key="3">
    <source>
        <dbReference type="EMBL" id="WNM19863.1"/>
    </source>
</evidence>
<dbReference type="InterPro" id="IPR025665">
    <property type="entry name" value="Beta-barrel_OMP_2"/>
</dbReference>
<feature type="domain" description="Outer membrane protein beta-barrel" evidence="2">
    <location>
        <begin position="36"/>
        <end position="210"/>
    </location>
</feature>
<organism evidence="4 5">
    <name type="scientific">Flavobacterium capsici</name>
    <dbReference type="NCBI Taxonomy" id="3075618"/>
    <lineage>
        <taxon>Bacteria</taxon>
        <taxon>Pseudomonadati</taxon>
        <taxon>Bacteroidota</taxon>
        <taxon>Flavobacteriia</taxon>
        <taxon>Flavobacteriales</taxon>
        <taxon>Flavobacteriaceae</taxon>
        <taxon>Flavobacterium</taxon>
    </lineage>
</organism>
<accession>A0AA96EWE3</accession>
<protein>
    <submittedName>
        <fullName evidence="4">Porin family protein</fullName>
    </submittedName>
</protein>
<dbReference type="AlphaFoldDB" id="A0AA96J3Z2"/>
<dbReference type="RefSeq" id="WP_313324864.1">
    <property type="nucleotide sequence ID" value="NZ_CP134878.1"/>
</dbReference>
<dbReference type="Pfam" id="PF13568">
    <property type="entry name" value="OMP_b-brl_2"/>
    <property type="match status" value="1"/>
</dbReference>
<reference evidence="4 5" key="1">
    <citation type="submission" date="2023-09" db="EMBL/GenBank/DDBJ databases">
        <title>Flavobacterium sp. a novel bacteria isolate from Pepper rhizosphere.</title>
        <authorList>
            <person name="Peng Y."/>
            <person name="Lee J."/>
        </authorList>
    </citation>
    <scope>NUCLEOTIDE SEQUENCE [LARGE SCALE GENOMIC DNA]</scope>
    <source>
        <strain evidence="3">PMR2A8</strain>
        <strain evidence="4 5">PMTSA4</strain>
    </source>
</reference>
<dbReference type="KEGG" id="fcj:RN605_11250"/>
<dbReference type="EMBL" id="CP134878">
    <property type="protein sequence ID" value="WNM19863.1"/>
    <property type="molecule type" value="Genomic_DNA"/>
</dbReference>
<keyword evidence="1" id="KW-0732">Signal</keyword>
<feature type="signal peptide" evidence="1">
    <location>
        <begin position="1"/>
        <end position="18"/>
    </location>
</feature>
<feature type="chain" id="PRO_5044705386" evidence="1">
    <location>
        <begin position="19"/>
        <end position="235"/>
    </location>
</feature>
<evidence type="ECO:0000259" key="2">
    <source>
        <dbReference type="Pfam" id="PF13568"/>
    </source>
</evidence>
<evidence type="ECO:0000313" key="5">
    <source>
        <dbReference type="Proteomes" id="UP001304515"/>
    </source>
</evidence>